<dbReference type="EMBL" id="FMZA01000005">
    <property type="protein sequence ID" value="SDC26941.1"/>
    <property type="molecule type" value="Genomic_DNA"/>
</dbReference>
<organism evidence="3 4">
    <name type="scientific">Melghirimyces thermohalophilus</name>
    <dbReference type="NCBI Taxonomy" id="1236220"/>
    <lineage>
        <taxon>Bacteria</taxon>
        <taxon>Bacillati</taxon>
        <taxon>Bacillota</taxon>
        <taxon>Bacilli</taxon>
        <taxon>Bacillales</taxon>
        <taxon>Thermoactinomycetaceae</taxon>
        <taxon>Melghirimyces</taxon>
    </lineage>
</organism>
<dbReference type="GO" id="GO:0016813">
    <property type="term" value="F:hydrolase activity, acting on carbon-nitrogen (but not peptide) bonds, in linear amidines"/>
    <property type="evidence" value="ECO:0007669"/>
    <property type="project" value="InterPro"/>
</dbReference>
<evidence type="ECO:0000313" key="3">
    <source>
        <dbReference type="EMBL" id="SDC26941.1"/>
    </source>
</evidence>
<keyword evidence="4" id="KW-1185">Reference proteome</keyword>
<feature type="domain" description="Peptidase M28" evidence="2">
    <location>
        <begin position="18"/>
        <end position="85"/>
    </location>
</feature>
<sequence>MFGMEEAGLTIRVDGFGNLIGRLEGADPQAPLLMIGSHIDSQPARGRYDGTVGVLGGLEVLQTHKEEGIRLRRTVEVVPFCDEEGCRFNQGLFFPGHLGPGGSRRIGSER</sequence>
<name>A0A1G6K7Y7_9BACL</name>
<accession>A0A1G6K7Y7</accession>
<evidence type="ECO:0000259" key="2">
    <source>
        <dbReference type="Pfam" id="PF04389"/>
    </source>
</evidence>
<gene>
    <name evidence="3" type="ORF">SAMN04488112_105109</name>
</gene>
<dbReference type="PANTHER" id="PTHR32494:SF5">
    <property type="entry name" value="ALLANTOATE AMIDOHYDROLASE"/>
    <property type="match status" value="1"/>
</dbReference>
<evidence type="ECO:0000256" key="1">
    <source>
        <dbReference type="ARBA" id="ARBA00022801"/>
    </source>
</evidence>
<reference evidence="3 4" key="1">
    <citation type="submission" date="2016-10" db="EMBL/GenBank/DDBJ databases">
        <authorList>
            <person name="de Groot N.N."/>
        </authorList>
    </citation>
    <scope>NUCLEOTIDE SEQUENCE [LARGE SCALE GENOMIC DNA]</scope>
    <source>
        <strain evidence="3 4">DSM 45514</strain>
    </source>
</reference>
<dbReference type="SUPFAM" id="SSF53187">
    <property type="entry name" value="Zn-dependent exopeptidases"/>
    <property type="match status" value="1"/>
</dbReference>
<dbReference type="Gene3D" id="3.40.630.10">
    <property type="entry name" value="Zn peptidases"/>
    <property type="match status" value="1"/>
</dbReference>
<dbReference type="Proteomes" id="UP000199387">
    <property type="component" value="Unassembled WGS sequence"/>
</dbReference>
<protein>
    <submittedName>
        <fullName evidence="3">Peptidase family M20/M25/M40</fullName>
    </submittedName>
</protein>
<evidence type="ECO:0000313" key="4">
    <source>
        <dbReference type="Proteomes" id="UP000199387"/>
    </source>
</evidence>
<dbReference type="Pfam" id="PF04389">
    <property type="entry name" value="Peptidase_M28"/>
    <property type="match status" value="1"/>
</dbReference>
<dbReference type="STRING" id="1236220.SAMN04488112_105109"/>
<dbReference type="InterPro" id="IPR007484">
    <property type="entry name" value="Peptidase_M28"/>
</dbReference>
<dbReference type="InterPro" id="IPR010158">
    <property type="entry name" value="Amidase_Cbmase"/>
</dbReference>
<dbReference type="AlphaFoldDB" id="A0A1G6K7Y7"/>
<proteinExistence type="predicted"/>
<keyword evidence="1" id="KW-0378">Hydrolase</keyword>
<dbReference type="PANTHER" id="PTHR32494">
    <property type="entry name" value="ALLANTOATE DEIMINASE-RELATED"/>
    <property type="match status" value="1"/>
</dbReference>